<evidence type="ECO:0000256" key="1">
    <source>
        <dbReference type="SAM" id="MobiDB-lite"/>
    </source>
</evidence>
<keyword evidence="2" id="KW-0732">Signal</keyword>
<name>A0ABT9NAP4_9ACTO</name>
<evidence type="ECO:0008006" key="5">
    <source>
        <dbReference type="Google" id="ProtNLM"/>
    </source>
</evidence>
<dbReference type="EMBL" id="JAUSQW010000001">
    <property type="protein sequence ID" value="MDP9800784.1"/>
    <property type="molecule type" value="Genomic_DNA"/>
</dbReference>
<feature type="signal peptide" evidence="2">
    <location>
        <begin position="1"/>
        <end position="29"/>
    </location>
</feature>
<feature type="chain" id="PRO_5045370357" description="Lipoprotein" evidence="2">
    <location>
        <begin position="30"/>
        <end position="164"/>
    </location>
</feature>
<keyword evidence="4" id="KW-1185">Reference proteome</keyword>
<proteinExistence type="predicted"/>
<dbReference type="PROSITE" id="PS51257">
    <property type="entry name" value="PROKAR_LIPOPROTEIN"/>
    <property type="match status" value="1"/>
</dbReference>
<organism evidence="3 4">
    <name type="scientific">Arcanobacterium wilhelmae</name>
    <dbReference type="NCBI Taxonomy" id="1803177"/>
    <lineage>
        <taxon>Bacteria</taxon>
        <taxon>Bacillati</taxon>
        <taxon>Actinomycetota</taxon>
        <taxon>Actinomycetes</taxon>
        <taxon>Actinomycetales</taxon>
        <taxon>Actinomycetaceae</taxon>
        <taxon>Arcanobacterium</taxon>
    </lineage>
</organism>
<protein>
    <recommendedName>
        <fullName evidence="5">Lipoprotein</fullName>
    </recommendedName>
</protein>
<dbReference type="Proteomes" id="UP001235966">
    <property type="component" value="Unassembled WGS sequence"/>
</dbReference>
<evidence type="ECO:0000256" key="2">
    <source>
        <dbReference type="SAM" id="SignalP"/>
    </source>
</evidence>
<feature type="region of interest" description="Disordered" evidence="1">
    <location>
        <begin position="145"/>
        <end position="164"/>
    </location>
</feature>
<sequence length="164" mass="17114">MKKIFAAAAVSLLALAGCSATPTSSSSSAAATDEAVKLDGTYNSVEELHKAVVDAGYTCDAYSDKMKSKDEAGKETEAEIGYNKATCNGMDILTVTANRGGNTADIHIAEADTPKGEKMYFLVGDNWNVKGEKADLEKIAEKMKGEVQEVTGTSVPDPSAAPAK</sequence>
<accession>A0ABT9NAP4</accession>
<gene>
    <name evidence="3" type="ORF">J2S49_000860</name>
</gene>
<reference evidence="3 4" key="1">
    <citation type="submission" date="2023-07" db="EMBL/GenBank/DDBJ databases">
        <title>Sequencing the genomes of 1000 actinobacteria strains.</title>
        <authorList>
            <person name="Klenk H.-P."/>
        </authorList>
    </citation>
    <scope>NUCLEOTIDE SEQUENCE [LARGE SCALE GENOMIC DNA]</scope>
    <source>
        <strain evidence="3 4">DSM 102162</strain>
    </source>
</reference>
<evidence type="ECO:0000313" key="3">
    <source>
        <dbReference type="EMBL" id="MDP9800784.1"/>
    </source>
</evidence>
<evidence type="ECO:0000313" key="4">
    <source>
        <dbReference type="Proteomes" id="UP001235966"/>
    </source>
</evidence>
<comment type="caution">
    <text evidence="3">The sequence shown here is derived from an EMBL/GenBank/DDBJ whole genome shotgun (WGS) entry which is preliminary data.</text>
</comment>
<dbReference type="RefSeq" id="WP_278058230.1">
    <property type="nucleotide sequence ID" value="NZ_CP121247.1"/>
</dbReference>